<sequence>MTRVIAFIDKFKVVIAISMILIMISTVSFSYLNTKSSEECLETAQFICPDGIASYHHSSDFFEGDSCTCECL</sequence>
<comment type="caution">
    <text evidence="2">The sequence shown here is derived from an EMBL/GenBank/DDBJ whole genome shotgun (WGS) entry which is preliminary data.</text>
</comment>
<accession>A0A2S6INP3</accession>
<dbReference type="AlphaFoldDB" id="A0A2S6INP3"/>
<name>A0A2S6INP3_9FLAO</name>
<keyword evidence="1" id="KW-0812">Transmembrane</keyword>
<gene>
    <name evidence="2" type="ORF">LY01_01378</name>
</gene>
<evidence type="ECO:0000256" key="1">
    <source>
        <dbReference type="SAM" id="Phobius"/>
    </source>
</evidence>
<keyword evidence="3" id="KW-1185">Reference proteome</keyword>
<protein>
    <submittedName>
        <fullName evidence="2">Uncharacterized protein</fullName>
    </submittedName>
</protein>
<proteinExistence type="predicted"/>
<evidence type="ECO:0000313" key="3">
    <source>
        <dbReference type="Proteomes" id="UP000239002"/>
    </source>
</evidence>
<reference evidence="2 3" key="1">
    <citation type="submission" date="2018-02" db="EMBL/GenBank/DDBJ databases">
        <title>Genomic Encyclopedia of Archaeal and Bacterial Type Strains, Phase II (KMG-II): from individual species to whole genera.</title>
        <authorList>
            <person name="Goeker M."/>
        </authorList>
    </citation>
    <scope>NUCLEOTIDE SEQUENCE [LARGE SCALE GENOMIC DNA]</scope>
    <source>
        <strain evidence="2 3">DSM 16809</strain>
    </source>
</reference>
<dbReference type="RefSeq" id="WP_146080378.1">
    <property type="nucleotide sequence ID" value="NZ_MQVW01000002.1"/>
</dbReference>
<dbReference type="EMBL" id="PTJE01000002">
    <property type="protein sequence ID" value="PPK95785.1"/>
    <property type="molecule type" value="Genomic_DNA"/>
</dbReference>
<evidence type="ECO:0000313" key="2">
    <source>
        <dbReference type="EMBL" id="PPK95785.1"/>
    </source>
</evidence>
<keyword evidence="1" id="KW-1133">Transmembrane helix</keyword>
<dbReference type="Proteomes" id="UP000239002">
    <property type="component" value="Unassembled WGS sequence"/>
</dbReference>
<keyword evidence="1" id="KW-0472">Membrane</keyword>
<organism evidence="2 3">
    <name type="scientific">Nonlabens xylanidelens</name>
    <dbReference type="NCBI Taxonomy" id="191564"/>
    <lineage>
        <taxon>Bacteria</taxon>
        <taxon>Pseudomonadati</taxon>
        <taxon>Bacteroidota</taxon>
        <taxon>Flavobacteriia</taxon>
        <taxon>Flavobacteriales</taxon>
        <taxon>Flavobacteriaceae</taxon>
        <taxon>Nonlabens</taxon>
    </lineage>
</organism>
<feature type="transmembrane region" description="Helical" evidence="1">
    <location>
        <begin position="12"/>
        <end position="32"/>
    </location>
</feature>